<accession>A0ABV3SD59</accession>
<proteinExistence type="predicted"/>
<dbReference type="InterPro" id="IPR019291">
    <property type="entry name" value="Host_attachment_protein"/>
</dbReference>
<reference evidence="1 2" key="1">
    <citation type="submission" date="2024-02" db="EMBL/GenBank/DDBJ databases">
        <title>New especies of Spiribacter isolated from saline water.</title>
        <authorList>
            <person name="Leon M.J."/>
            <person name="De La Haba R."/>
            <person name="Sanchez-Porro C."/>
            <person name="Ventosa A."/>
        </authorList>
    </citation>
    <scope>NUCLEOTIDE SEQUENCE [LARGE SCALE GENOMIC DNA]</scope>
    <source>
        <strain evidence="2">ag22IC4-227</strain>
    </source>
</reference>
<dbReference type="Proteomes" id="UP001556653">
    <property type="component" value="Unassembled WGS sequence"/>
</dbReference>
<name>A0ABV3SD59_9GAMM</name>
<dbReference type="RefSeq" id="WP_367967457.1">
    <property type="nucleotide sequence ID" value="NZ_JBAKFI010000002.1"/>
</dbReference>
<organism evidence="1 2">
    <name type="scientific">Spiribacter onubensis</name>
    <dbReference type="NCBI Taxonomy" id="3122420"/>
    <lineage>
        <taxon>Bacteria</taxon>
        <taxon>Pseudomonadati</taxon>
        <taxon>Pseudomonadota</taxon>
        <taxon>Gammaproteobacteria</taxon>
        <taxon>Chromatiales</taxon>
        <taxon>Ectothiorhodospiraceae</taxon>
        <taxon>Spiribacter</taxon>
    </lineage>
</organism>
<gene>
    <name evidence="1" type="ORF">V6X64_08150</name>
</gene>
<evidence type="ECO:0000313" key="1">
    <source>
        <dbReference type="EMBL" id="MEX0386959.1"/>
    </source>
</evidence>
<dbReference type="Pfam" id="PF10116">
    <property type="entry name" value="Host_attach"/>
    <property type="match status" value="1"/>
</dbReference>
<protein>
    <submittedName>
        <fullName evidence="1">Host attachment protein</fullName>
    </submittedName>
</protein>
<comment type="caution">
    <text evidence="1">The sequence shown here is derived from an EMBL/GenBank/DDBJ whole genome shotgun (WGS) entry which is preliminary data.</text>
</comment>
<sequence length="158" mass="17455">MMEVCIVVADGSRARVFELTHPQQPEFESGPDLREIVSLAAPEHAGRDQAIYSEGITGRNRTVAGGGHDYDEHRDAHDDEVERQFARDILTDLASHGADRNILCANPRMLGYLRDARTHFAGLEVTEVQKDLTALAPRRIHEQLANEGLLPARKPPGA</sequence>
<dbReference type="EMBL" id="JBAKFJ010000001">
    <property type="protein sequence ID" value="MEX0386959.1"/>
    <property type="molecule type" value="Genomic_DNA"/>
</dbReference>
<keyword evidence="2" id="KW-1185">Reference proteome</keyword>
<evidence type="ECO:0000313" key="2">
    <source>
        <dbReference type="Proteomes" id="UP001556653"/>
    </source>
</evidence>